<dbReference type="GO" id="GO:0004029">
    <property type="term" value="F:aldehyde dehydrogenase (NAD+) activity"/>
    <property type="evidence" value="ECO:0007669"/>
    <property type="project" value="TreeGrafter"/>
</dbReference>
<dbReference type="InterPro" id="IPR001509">
    <property type="entry name" value="Epimerase_deHydtase"/>
</dbReference>
<proteinExistence type="predicted"/>
<dbReference type="InterPro" id="IPR036291">
    <property type="entry name" value="NAD(P)-bd_dom_sf"/>
</dbReference>
<keyword evidence="3" id="KW-1185">Reference proteome</keyword>
<name>A0AAD1UQL6_EUPCR</name>
<dbReference type="Gene3D" id="3.40.50.720">
    <property type="entry name" value="NAD(P)-binding Rossmann-like Domain"/>
    <property type="match status" value="1"/>
</dbReference>
<evidence type="ECO:0000259" key="1">
    <source>
        <dbReference type="Pfam" id="PF01370"/>
    </source>
</evidence>
<dbReference type="Pfam" id="PF01370">
    <property type="entry name" value="Epimerase"/>
    <property type="match status" value="1"/>
</dbReference>
<evidence type="ECO:0000313" key="2">
    <source>
        <dbReference type="EMBL" id="CAI2371242.1"/>
    </source>
</evidence>
<comment type="caution">
    <text evidence="2">The sequence shown here is derived from an EMBL/GenBank/DDBJ whole genome shotgun (WGS) entry which is preliminary data.</text>
</comment>
<dbReference type="GO" id="GO:0005737">
    <property type="term" value="C:cytoplasm"/>
    <property type="evidence" value="ECO:0007669"/>
    <property type="project" value="TreeGrafter"/>
</dbReference>
<sequence>MDQGKKIVLVTGATGYIGNWVIVKLLKKAIYEVRAFVREKEDDQTLDAFMEALDQKCPGYTDFSIVKGDILDYESVKKAVEDVTYVIHLACPSSLSKQDGMEEYINECVVDGNLNILQACAESYVKRVVITSSSDTMIDFNKGEGKFYHDTLAQDHPLLTPIGRSKIKGEKAAIYFTKTLEDEQIRPFELIILNPSLVIGAPLLPEIKGLGVFILKNVMEPGVPRMHGQILNLVHVKDVAQAHLNALERGDNFERYPLCAGSIKMKKVIALIKKEFESSKLGIPTRGYSKWRLWFLSIFDKNYERLYERWNITSELDGEEAKKTLHIKKYKNIQDSIIETCQFLIKNNLVKRPFVLPLLKQNQ</sequence>
<reference evidence="2" key="1">
    <citation type="submission" date="2023-07" db="EMBL/GenBank/DDBJ databases">
        <authorList>
            <consortium name="AG Swart"/>
            <person name="Singh M."/>
            <person name="Singh A."/>
            <person name="Seah K."/>
            <person name="Emmerich C."/>
        </authorList>
    </citation>
    <scope>NUCLEOTIDE SEQUENCE</scope>
    <source>
        <strain evidence="2">DP1</strain>
    </source>
</reference>
<accession>A0AAD1UQL6</accession>
<dbReference type="EMBL" id="CAMPGE010012473">
    <property type="protein sequence ID" value="CAI2371242.1"/>
    <property type="molecule type" value="Genomic_DNA"/>
</dbReference>
<dbReference type="SUPFAM" id="SSF51735">
    <property type="entry name" value="NAD(P)-binding Rossmann-fold domains"/>
    <property type="match status" value="1"/>
</dbReference>
<dbReference type="Proteomes" id="UP001295684">
    <property type="component" value="Unassembled WGS sequence"/>
</dbReference>
<dbReference type="PANTHER" id="PTHR48079">
    <property type="entry name" value="PROTEIN YEEZ"/>
    <property type="match status" value="1"/>
</dbReference>
<evidence type="ECO:0000313" key="3">
    <source>
        <dbReference type="Proteomes" id="UP001295684"/>
    </source>
</evidence>
<dbReference type="AlphaFoldDB" id="A0AAD1UQL6"/>
<organism evidence="2 3">
    <name type="scientific">Euplotes crassus</name>
    <dbReference type="NCBI Taxonomy" id="5936"/>
    <lineage>
        <taxon>Eukaryota</taxon>
        <taxon>Sar</taxon>
        <taxon>Alveolata</taxon>
        <taxon>Ciliophora</taxon>
        <taxon>Intramacronucleata</taxon>
        <taxon>Spirotrichea</taxon>
        <taxon>Hypotrichia</taxon>
        <taxon>Euplotida</taxon>
        <taxon>Euplotidae</taxon>
        <taxon>Moneuplotes</taxon>
    </lineage>
</organism>
<gene>
    <name evidence="2" type="ORF">ECRASSUSDP1_LOCUS12562</name>
</gene>
<dbReference type="InterPro" id="IPR051783">
    <property type="entry name" value="NAD(P)-dependent_oxidoreduct"/>
</dbReference>
<protein>
    <recommendedName>
        <fullName evidence="1">NAD-dependent epimerase/dehydratase domain-containing protein</fullName>
    </recommendedName>
</protein>
<feature type="domain" description="NAD-dependent epimerase/dehydratase" evidence="1">
    <location>
        <begin position="8"/>
        <end position="255"/>
    </location>
</feature>
<dbReference type="PANTHER" id="PTHR48079:SF6">
    <property type="entry name" value="NAD(P)-BINDING DOMAIN-CONTAINING PROTEIN-RELATED"/>
    <property type="match status" value="1"/>
</dbReference>